<dbReference type="Proteomes" id="UP000443582">
    <property type="component" value="Unassembled WGS sequence"/>
</dbReference>
<organism evidence="6 7">
    <name type="scientific">Halobacteriovorax vibrionivorans</name>
    <dbReference type="NCBI Taxonomy" id="2152716"/>
    <lineage>
        <taxon>Bacteria</taxon>
        <taxon>Pseudomonadati</taxon>
        <taxon>Bdellovibrionota</taxon>
        <taxon>Bacteriovoracia</taxon>
        <taxon>Bacteriovoracales</taxon>
        <taxon>Halobacteriovoraceae</taxon>
        <taxon>Halobacteriovorax</taxon>
    </lineage>
</organism>
<dbReference type="PRINTS" id="PR00039">
    <property type="entry name" value="HTHLYSR"/>
</dbReference>
<dbReference type="InterPro" id="IPR036390">
    <property type="entry name" value="WH_DNA-bd_sf"/>
</dbReference>
<dbReference type="Gene3D" id="1.10.10.10">
    <property type="entry name" value="Winged helix-like DNA-binding domain superfamily/Winged helix DNA-binding domain"/>
    <property type="match status" value="1"/>
</dbReference>
<dbReference type="InterPro" id="IPR005119">
    <property type="entry name" value="LysR_subst-bd"/>
</dbReference>
<dbReference type="RefSeq" id="WP_115362969.1">
    <property type="nucleotide sequence ID" value="NZ_QDKL01000003.1"/>
</dbReference>
<dbReference type="PROSITE" id="PS50931">
    <property type="entry name" value="HTH_LYSR"/>
    <property type="match status" value="1"/>
</dbReference>
<dbReference type="PANTHER" id="PTHR30126:SF40">
    <property type="entry name" value="HTH-TYPE TRANSCRIPTIONAL REGULATOR GLTR"/>
    <property type="match status" value="1"/>
</dbReference>
<dbReference type="SUPFAM" id="SSF53850">
    <property type="entry name" value="Periplasmic binding protein-like II"/>
    <property type="match status" value="1"/>
</dbReference>
<evidence type="ECO:0000313" key="7">
    <source>
        <dbReference type="Proteomes" id="UP000443582"/>
    </source>
</evidence>
<comment type="caution">
    <text evidence="6">The sequence shown here is derived from an EMBL/GenBank/DDBJ whole genome shotgun (WGS) entry which is preliminary data.</text>
</comment>
<evidence type="ECO:0000256" key="4">
    <source>
        <dbReference type="ARBA" id="ARBA00023163"/>
    </source>
</evidence>
<protein>
    <submittedName>
        <fullName evidence="6">LysR family transcriptional regulator</fullName>
    </submittedName>
</protein>
<gene>
    <name evidence="6" type="ORF">DAY19_12490</name>
</gene>
<evidence type="ECO:0000256" key="1">
    <source>
        <dbReference type="ARBA" id="ARBA00009437"/>
    </source>
</evidence>
<keyword evidence="3" id="KW-0238">DNA-binding</keyword>
<evidence type="ECO:0000256" key="2">
    <source>
        <dbReference type="ARBA" id="ARBA00023015"/>
    </source>
</evidence>
<comment type="similarity">
    <text evidence="1">Belongs to the LysR transcriptional regulatory family.</text>
</comment>
<keyword evidence="2" id="KW-0805">Transcription regulation</keyword>
<feature type="domain" description="HTH lysR-type" evidence="5">
    <location>
        <begin position="2"/>
        <end position="59"/>
    </location>
</feature>
<dbReference type="Gene3D" id="3.40.190.10">
    <property type="entry name" value="Periplasmic binding protein-like II"/>
    <property type="match status" value="2"/>
</dbReference>
<dbReference type="PANTHER" id="PTHR30126">
    <property type="entry name" value="HTH-TYPE TRANSCRIPTIONAL REGULATOR"/>
    <property type="match status" value="1"/>
</dbReference>
<accession>A0ABY0ICX3</accession>
<dbReference type="SUPFAM" id="SSF46785">
    <property type="entry name" value="Winged helix' DNA-binding domain"/>
    <property type="match status" value="1"/>
</dbReference>
<evidence type="ECO:0000313" key="6">
    <source>
        <dbReference type="EMBL" id="RZF20798.1"/>
    </source>
</evidence>
<name>A0ABY0ICX3_9BACT</name>
<dbReference type="InterPro" id="IPR000847">
    <property type="entry name" value="LysR_HTH_N"/>
</dbReference>
<reference evidence="7" key="1">
    <citation type="journal article" date="2019" name="Int. J. Syst. Evol. Microbiol.">
        <title>Halobacteriovorax valvorus sp. nov., a novel prokaryotic predator isolated from coastal seawater of China.</title>
        <authorList>
            <person name="Chen M.-X."/>
        </authorList>
    </citation>
    <scope>NUCLEOTIDE SEQUENCE [LARGE SCALE GENOMIC DNA]</scope>
    <source>
        <strain evidence="7">BL9</strain>
    </source>
</reference>
<dbReference type="CDD" id="cd05466">
    <property type="entry name" value="PBP2_LTTR_substrate"/>
    <property type="match status" value="1"/>
</dbReference>
<keyword evidence="7" id="KW-1185">Reference proteome</keyword>
<evidence type="ECO:0000256" key="3">
    <source>
        <dbReference type="ARBA" id="ARBA00023125"/>
    </source>
</evidence>
<evidence type="ECO:0000259" key="5">
    <source>
        <dbReference type="PROSITE" id="PS50931"/>
    </source>
</evidence>
<keyword evidence="4" id="KW-0804">Transcription</keyword>
<dbReference type="InterPro" id="IPR036388">
    <property type="entry name" value="WH-like_DNA-bd_sf"/>
</dbReference>
<proteinExistence type="inferred from homology"/>
<dbReference type="EMBL" id="QDKL01000003">
    <property type="protein sequence ID" value="RZF20798.1"/>
    <property type="molecule type" value="Genomic_DNA"/>
</dbReference>
<sequence length="299" mass="33828">MLETSQLQTLVAVARAESFSRAAEDLNVTQSAISQSVKNLENKIGVKAFKRTGKKVVLTQEGERLYELAQNFLGEMDEALTEIKDNKDEMKGRIRIGTLTGVGKSWLAQELLNFALKEDGLSIHISLGFQEDLIRSFEENKIDFLVLPEGAVPKSGEKLLLSEEAVTLVFPKGNPFNITKNTSLEELTRMPTVLFEQGDKLYQNWCLAKYGKKPKKVNTRFSVNSHGNMLQAVKNGLGVAVVPNHVLKRWHYKDDIETLGKAFEVSHDRFYIVYHKDATDLVRIRKTIEMLTKEQNPFL</sequence>
<dbReference type="Pfam" id="PF03466">
    <property type="entry name" value="LysR_substrate"/>
    <property type="match status" value="1"/>
</dbReference>
<dbReference type="Pfam" id="PF00126">
    <property type="entry name" value="HTH_1"/>
    <property type="match status" value="1"/>
</dbReference>